<organism evidence="3 4">
    <name type="scientific">Diplocarpon rosae</name>
    <dbReference type="NCBI Taxonomy" id="946125"/>
    <lineage>
        <taxon>Eukaryota</taxon>
        <taxon>Fungi</taxon>
        <taxon>Dikarya</taxon>
        <taxon>Ascomycota</taxon>
        <taxon>Pezizomycotina</taxon>
        <taxon>Leotiomycetes</taxon>
        <taxon>Helotiales</taxon>
        <taxon>Drepanopezizaceae</taxon>
        <taxon>Diplocarpon</taxon>
    </lineage>
</organism>
<feature type="chain" id="PRO_5041937637" description="Asl1-like glycosyl hydrolase catalytic domain-containing protein" evidence="1">
    <location>
        <begin position="23"/>
        <end position="407"/>
    </location>
</feature>
<evidence type="ECO:0000256" key="1">
    <source>
        <dbReference type="SAM" id="SignalP"/>
    </source>
</evidence>
<feature type="signal peptide" evidence="1">
    <location>
        <begin position="1"/>
        <end position="22"/>
    </location>
</feature>
<gene>
    <name evidence="3" type="ORF">QTJ16_006210</name>
</gene>
<dbReference type="PANTHER" id="PTHR34154">
    <property type="entry name" value="ALKALI-SENSITIVE LINKAGE PROTEIN 1"/>
    <property type="match status" value="1"/>
</dbReference>
<evidence type="ECO:0000259" key="2">
    <source>
        <dbReference type="Pfam" id="PF11790"/>
    </source>
</evidence>
<accession>A0AAD9SX06</accession>
<dbReference type="EMBL" id="JAUBYV010000010">
    <property type="protein sequence ID" value="KAK2624260.1"/>
    <property type="molecule type" value="Genomic_DNA"/>
</dbReference>
<evidence type="ECO:0000313" key="4">
    <source>
        <dbReference type="Proteomes" id="UP001285354"/>
    </source>
</evidence>
<sequence length="407" mass="42098">MRATFLSVAAMASSLLVKEGLAAPHGHANLHAKRDYYLDTDHVIVTEEVWVTQAPDGSLATGAALAIGTRTIDGSPFLVTQPEPAPTVAPAPGTPEVPVVPAPTPATSSAAAVDVEEKASSTPIYVAPTTSEAPVVVPTPAASSPVHVEPTTPIYVIPTTSKSAAPVASTTASPSGSGKRGLAYNDANLLSAFTGSSKISWAYNWGSTISGTMPSGVEYIPMLWGLVAGDVSNWHEAAESGLKNGATALLAFNEPDHTAQANLGPAAAATGYLANMQPYAGRAKLVSPAVTNGGAPMGLTWLESFMTACTGCTIDAVAIHWYNGGDAAAFKEYMAKAYTAGGNRPLWITEFQAPGSTEEQKTFLTEVMAWMDATSYIERYAYFMVADGNLVSGSTLNSLGSTYASSK</sequence>
<dbReference type="InterPro" id="IPR017853">
    <property type="entry name" value="GH"/>
</dbReference>
<evidence type="ECO:0000313" key="3">
    <source>
        <dbReference type="EMBL" id="KAK2624260.1"/>
    </source>
</evidence>
<dbReference type="Pfam" id="PF11790">
    <property type="entry name" value="Glyco_hydro_cc"/>
    <property type="match status" value="1"/>
</dbReference>
<dbReference type="InterPro" id="IPR053183">
    <property type="entry name" value="ASL1"/>
</dbReference>
<feature type="domain" description="Asl1-like glycosyl hydrolase catalytic" evidence="2">
    <location>
        <begin position="181"/>
        <end position="403"/>
    </location>
</feature>
<dbReference type="Gene3D" id="3.20.20.80">
    <property type="entry name" value="Glycosidases"/>
    <property type="match status" value="1"/>
</dbReference>
<dbReference type="GO" id="GO:0009277">
    <property type="term" value="C:fungal-type cell wall"/>
    <property type="evidence" value="ECO:0007669"/>
    <property type="project" value="TreeGrafter"/>
</dbReference>
<dbReference type="AlphaFoldDB" id="A0AAD9SX06"/>
<dbReference type="PANTHER" id="PTHR34154:SF10">
    <property type="entry name" value="ASL1-LIKE GLYCOSYL HYDROLASE CATALYTIC DOMAIN-CONTAINING PROTEIN"/>
    <property type="match status" value="1"/>
</dbReference>
<dbReference type="Proteomes" id="UP001285354">
    <property type="component" value="Unassembled WGS sequence"/>
</dbReference>
<comment type="caution">
    <text evidence="3">The sequence shown here is derived from an EMBL/GenBank/DDBJ whole genome shotgun (WGS) entry which is preliminary data.</text>
</comment>
<protein>
    <recommendedName>
        <fullName evidence="2">Asl1-like glycosyl hydrolase catalytic domain-containing protein</fullName>
    </recommendedName>
</protein>
<proteinExistence type="predicted"/>
<keyword evidence="1" id="KW-0732">Signal</keyword>
<reference evidence="3" key="1">
    <citation type="submission" date="2023-06" db="EMBL/GenBank/DDBJ databases">
        <title>Draft genome of Marssonina rosae.</title>
        <authorList>
            <person name="Cheng Q."/>
        </authorList>
    </citation>
    <scope>NUCLEOTIDE SEQUENCE</scope>
    <source>
        <strain evidence="3">R4</strain>
    </source>
</reference>
<dbReference type="InterPro" id="IPR024655">
    <property type="entry name" value="Asl1_glyco_hydro_catalytic"/>
</dbReference>
<dbReference type="SUPFAM" id="SSF51445">
    <property type="entry name" value="(Trans)glycosidases"/>
    <property type="match status" value="1"/>
</dbReference>
<name>A0AAD9SX06_9HELO</name>
<dbReference type="GO" id="GO:0071966">
    <property type="term" value="P:fungal-type cell wall polysaccharide metabolic process"/>
    <property type="evidence" value="ECO:0007669"/>
    <property type="project" value="TreeGrafter"/>
</dbReference>
<keyword evidence="4" id="KW-1185">Reference proteome</keyword>